<evidence type="ECO:0000313" key="2">
    <source>
        <dbReference type="Proteomes" id="UP000617734"/>
    </source>
</evidence>
<name>A0A919GAI3_9ACTN</name>
<evidence type="ECO:0000313" key="1">
    <source>
        <dbReference type="EMBL" id="GHH80461.1"/>
    </source>
</evidence>
<gene>
    <name evidence="1" type="ORF">GCM10018781_60870</name>
</gene>
<keyword evidence="2" id="KW-1185">Reference proteome</keyword>
<protein>
    <submittedName>
        <fullName evidence="1">Uncharacterized protein</fullName>
    </submittedName>
</protein>
<accession>A0A919GAI3</accession>
<sequence>MTESRVHHYRFAHRVLAGAALDFGPRMLDTPPAHGVQQSLVAMWNGFGESLPLEDRLPSDGLSGRILDHAGHRLLLVTLPAPAASAEAYFAAVVLPRGVSTCRFLTLEYSVSPIDGTSGTVLGEWSSEGHHNLGQGPEPMPDLFLEAIGRLLEPAQTRKTRGLFRRR</sequence>
<dbReference type="AlphaFoldDB" id="A0A919GAI3"/>
<reference evidence="1" key="1">
    <citation type="journal article" date="2014" name="Int. J. Syst. Evol. Microbiol.">
        <title>Complete genome sequence of Corynebacterium casei LMG S-19264T (=DSM 44701T), isolated from a smear-ripened cheese.</title>
        <authorList>
            <consortium name="US DOE Joint Genome Institute (JGI-PGF)"/>
            <person name="Walter F."/>
            <person name="Albersmeier A."/>
            <person name="Kalinowski J."/>
            <person name="Ruckert C."/>
        </authorList>
    </citation>
    <scope>NUCLEOTIDE SEQUENCE</scope>
    <source>
        <strain evidence="1">JCM 4646</strain>
    </source>
</reference>
<dbReference type="EMBL" id="BNBO01000047">
    <property type="protein sequence ID" value="GHH80461.1"/>
    <property type="molecule type" value="Genomic_DNA"/>
</dbReference>
<reference evidence="1" key="2">
    <citation type="submission" date="2020-09" db="EMBL/GenBank/DDBJ databases">
        <authorList>
            <person name="Sun Q."/>
            <person name="Ohkuma M."/>
        </authorList>
    </citation>
    <scope>NUCLEOTIDE SEQUENCE</scope>
    <source>
        <strain evidence="1">JCM 4646</strain>
    </source>
</reference>
<proteinExistence type="predicted"/>
<comment type="caution">
    <text evidence="1">The sequence shown here is derived from an EMBL/GenBank/DDBJ whole genome shotgun (WGS) entry which is preliminary data.</text>
</comment>
<organism evidence="1 2">
    <name type="scientific">Kitasatospora indigofera</name>
    <dbReference type="NCBI Taxonomy" id="67307"/>
    <lineage>
        <taxon>Bacteria</taxon>
        <taxon>Bacillati</taxon>
        <taxon>Actinomycetota</taxon>
        <taxon>Actinomycetes</taxon>
        <taxon>Kitasatosporales</taxon>
        <taxon>Streptomycetaceae</taxon>
        <taxon>Kitasatospora</taxon>
    </lineage>
</organism>
<dbReference type="Proteomes" id="UP000617734">
    <property type="component" value="Unassembled WGS sequence"/>
</dbReference>